<dbReference type="AlphaFoldDB" id="A0A976FNH0"/>
<evidence type="ECO:0000313" key="5">
    <source>
        <dbReference type="EMBL" id="TDH70023.1"/>
    </source>
</evidence>
<gene>
    <name evidence="5" type="ORF">CCR75_007029</name>
</gene>
<proteinExistence type="predicted"/>
<evidence type="ECO:0000256" key="2">
    <source>
        <dbReference type="ARBA" id="ARBA00004613"/>
    </source>
</evidence>
<dbReference type="GO" id="GO:0005576">
    <property type="term" value="C:extracellular region"/>
    <property type="evidence" value="ECO:0007669"/>
    <property type="project" value="UniProtKB-SubCell"/>
</dbReference>
<dbReference type="EMBL" id="SHOA02000019">
    <property type="protein sequence ID" value="TDH70023.1"/>
    <property type="molecule type" value="Genomic_DNA"/>
</dbReference>
<name>A0A976FNH0_BRELC</name>
<comment type="caution">
    <text evidence="5">The sequence shown here is derived from an EMBL/GenBank/DDBJ whole genome shotgun (WGS) entry which is preliminary data.</text>
</comment>
<dbReference type="Pfam" id="PF20147">
    <property type="entry name" value="Crinkler"/>
    <property type="match status" value="1"/>
</dbReference>
<dbReference type="RefSeq" id="XP_067819522.1">
    <property type="nucleotide sequence ID" value="XM_067965093.1"/>
</dbReference>
<evidence type="ECO:0000256" key="1">
    <source>
        <dbReference type="ARBA" id="ARBA00004340"/>
    </source>
</evidence>
<dbReference type="GO" id="GO:0043657">
    <property type="term" value="C:host cell"/>
    <property type="evidence" value="ECO:0007669"/>
    <property type="project" value="UniProtKB-SubCell"/>
</dbReference>
<reference evidence="5 6" key="1">
    <citation type="journal article" date="2021" name="Genome Biol.">
        <title>AFLAP: assembly-free linkage analysis pipeline using k-mers from genome sequencing data.</title>
        <authorList>
            <person name="Fletcher K."/>
            <person name="Zhang L."/>
            <person name="Gil J."/>
            <person name="Han R."/>
            <person name="Cavanaugh K."/>
            <person name="Michelmore R."/>
        </authorList>
    </citation>
    <scope>NUCLEOTIDE SEQUENCE [LARGE SCALE GENOMIC DNA]</scope>
    <source>
        <strain evidence="5 6">SF5</strain>
    </source>
</reference>
<sequence length="108" mass="12195">MVELVCALIGVKDVFYVNIDENESMGDLKKTIKTENSNIIKCDARELKLFLARKGDAWLSGSEPSAQQLKRGNVDDDIKSMLNCEPLDPIWPIEDYLNENQMPAPQPK</sequence>
<feature type="domain" description="Crinkler effector protein N-terminal" evidence="4">
    <location>
        <begin position="2"/>
        <end position="105"/>
    </location>
</feature>
<evidence type="ECO:0000259" key="4">
    <source>
        <dbReference type="Pfam" id="PF20147"/>
    </source>
</evidence>
<comment type="subcellular location">
    <subcellularLocation>
        <location evidence="1">Host cell</location>
    </subcellularLocation>
    <subcellularLocation>
        <location evidence="2">Secreted</location>
    </subcellularLocation>
</comment>
<organism evidence="5 6">
    <name type="scientific">Bremia lactucae</name>
    <name type="common">Lettuce downy mildew</name>
    <dbReference type="NCBI Taxonomy" id="4779"/>
    <lineage>
        <taxon>Eukaryota</taxon>
        <taxon>Sar</taxon>
        <taxon>Stramenopiles</taxon>
        <taxon>Oomycota</taxon>
        <taxon>Peronosporomycetes</taxon>
        <taxon>Peronosporales</taxon>
        <taxon>Peronosporaceae</taxon>
        <taxon>Bremia</taxon>
    </lineage>
</organism>
<dbReference type="Proteomes" id="UP000294530">
    <property type="component" value="Unassembled WGS sequence"/>
</dbReference>
<accession>A0A976FNH0</accession>
<keyword evidence="6" id="KW-1185">Reference proteome</keyword>
<dbReference type="GeneID" id="94350764"/>
<dbReference type="InterPro" id="IPR045379">
    <property type="entry name" value="Crinkler_N"/>
</dbReference>
<evidence type="ECO:0000256" key="3">
    <source>
        <dbReference type="ARBA" id="ARBA00022525"/>
    </source>
</evidence>
<dbReference type="OrthoDB" id="167272at2759"/>
<keyword evidence="3" id="KW-0964">Secreted</keyword>
<protein>
    <recommendedName>
        <fullName evidence="4">Crinkler effector protein N-terminal domain-containing protein</fullName>
    </recommendedName>
</protein>
<evidence type="ECO:0000313" key="6">
    <source>
        <dbReference type="Proteomes" id="UP000294530"/>
    </source>
</evidence>
<dbReference type="KEGG" id="blac:94350764"/>